<evidence type="ECO:0000256" key="2">
    <source>
        <dbReference type="ARBA" id="ARBA00020953"/>
    </source>
</evidence>
<dbReference type="InterPro" id="IPR015946">
    <property type="entry name" value="KH_dom-like_a/b"/>
</dbReference>
<dbReference type="GO" id="GO:0043022">
    <property type="term" value="F:ribosome binding"/>
    <property type="evidence" value="ECO:0007669"/>
    <property type="project" value="TreeGrafter"/>
</dbReference>
<evidence type="ECO:0000256" key="7">
    <source>
        <dbReference type="ARBA" id="ARBA00032345"/>
    </source>
</evidence>
<dbReference type="PIRSF" id="PIRSF006485">
    <property type="entry name" value="GTP-binding_EngA"/>
    <property type="match status" value="1"/>
</dbReference>
<dbReference type="FunFam" id="3.40.50.300:FF:000057">
    <property type="entry name" value="GTPase Der"/>
    <property type="match status" value="1"/>
</dbReference>
<keyword evidence="3" id="KW-0690">Ribosome biogenesis</keyword>
<dbReference type="PROSITE" id="PS51712">
    <property type="entry name" value="G_ENGA"/>
    <property type="match status" value="2"/>
</dbReference>
<evidence type="ECO:0000256" key="6">
    <source>
        <dbReference type="ARBA" id="ARBA00023134"/>
    </source>
</evidence>
<keyword evidence="6" id="KW-0342">GTP-binding</keyword>
<evidence type="ECO:0000256" key="5">
    <source>
        <dbReference type="ARBA" id="ARBA00022741"/>
    </source>
</evidence>
<dbReference type="Gene3D" id="3.30.300.20">
    <property type="match status" value="1"/>
</dbReference>
<reference evidence="9" key="1">
    <citation type="submission" date="2018-05" db="EMBL/GenBank/DDBJ databases">
        <authorList>
            <person name="Lanie J.A."/>
            <person name="Ng W.-L."/>
            <person name="Kazmierczak K.M."/>
            <person name="Andrzejewski T.M."/>
            <person name="Davidsen T.M."/>
            <person name="Wayne K.J."/>
            <person name="Tettelin H."/>
            <person name="Glass J.I."/>
            <person name="Rusch D."/>
            <person name="Podicherti R."/>
            <person name="Tsui H.-C.T."/>
            <person name="Winkler M.E."/>
        </authorList>
    </citation>
    <scope>NUCLEOTIDE SEQUENCE</scope>
</reference>
<dbReference type="GO" id="GO:0042254">
    <property type="term" value="P:ribosome biogenesis"/>
    <property type="evidence" value="ECO:0007669"/>
    <property type="project" value="UniProtKB-KW"/>
</dbReference>
<sequence length="444" mass="49391">VSKAAEPKGIPVVAVVGRPNVGKSTFFNRVIGGRIAIVDDRPGVTRDRNFAKTDWAGHHFFLVDTGGIIEGSDEPLERAIREQAYAAVREADVILLIVDGKEGVHPLDERLAEVLRKSGPPVLLVVNKMDNLPRDARHLEFWSLGMGDPMPVSAISGKGSGDLLDAVVAKFPEHPNIPEEEEGVVRVAVVGKPNVGKSSFVNRLFGEERVVVSEVPGTTRDPVDSQMQYHDKTLVFVDTAGLRRQSKVKDSLEYYSALRTAKVVRAADVCLVLVDATEPIHVQDLKVVEQAWEAGAGVILVANKWDLVEKDHMTAAKFEKDLRLRAPFLKWVPVIFTSALSGQRVRKSLDQILEVQDVRHERIPTAEVNQALEALLRHQPPPHSRGRRVTVRYGTQVSTAPPTFVFFANLPKALPEHYIRYVHNSLRERWGFVGSPVRIRFREN</sequence>
<gene>
    <name evidence="9" type="ORF">METZ01_LOCUS8144</name>
</gene>
<dbReference type="PANTHER" id="PTHR43834">
    <property type="entry name" value="GTPASE DER"/>
    <property type="match status" value="1"/>
</dbReference>
<feature type="domain" description="EngA-type G" evidence="8">
    <location>
        <begin position="185"/>
        <end position="360"/>
    </location>
</feature>
<dbReference type="NCBIfam" id="TIGR00231">
    <property type="entry name" value="small_GTP"/>
    <property type="match status" value="2"/>
</dbReference>
<dbReference type="InterPro" id="IPR006073">
    <property type="entry name" value="GTP-bd"/>
</dbReference>
<dbReference type="PRINTS" id="PR00326">
    <property type="entry name" value="GTP1OBG"/>
</dbReference>
<dbReference type="Pfam" id="PF01926">
    <property type="entry name" value="MMR_HSR1"/>
    <property type="match status" value="2"/>
</dbReference>
<dbReference type="InterPro" id="IPR031166">
    <property type="entry name" value="G_ENGA"/>
</dbReference>
<keyword evidence="4" id="KW-0677">Repeat</keyword>
<evidence type="ECO:0000256" key="1">
    <source>
        <dbReference type="ARBA" id="ARBA00008279"/>
    </source>
</evidence>
<dbReference type="InterPro" id="IPR016484">
    <property type="entry name" value="GTPase_Der"/>
</dbReference>
<accession>A0A381NL98</accession>
<dbReference type="Pfam" id="PF14714">
    <property type="entry name" value="KH_dom-like"/>
    <property type="match status" value="1"/>
</dbReference>
<feature type="non-terminal residue" evidence="9">
    <location>
        <position position="1"/>
    </location>
</feature>
<organism evidence="9">
    <name type="scientific">marine metagenome</name>
    <dbReference type="NCBI Taxonomy" id="408172"/>
    <lineage>
        <taxon>unclassified sequences</taxon>
        <taxon>metagenomes</taxon>
        <taxon>ecological metagenomes</taxon>
    </lineage>
</organism>
<dbReference type="CDD" id="cd01895">
    <property type="entry name" value="EngA2"/>
    <property type="match status" value="1"/>
</dbReference>
<dbReference type="NCBIfam" id="TIGR03594">
    <property type="entry name" value="GTPase_EngA"/>
    <property type="match status" value="1"/>
</dbReference>
<keyword evidence="5" id="KW-0547">Nucleotide-binding</keyword>
<dbReference type="InterPro" id="IPR027417">
    <property type="entry name" value="P-loop_NTPase"/>
</dbReference>
<dbReference type="Gene3D" id="3.40.50.300">
    <property type="entry name" value="P-loop containing nucleotide triphosphate hydrolases"/>
    <property type="match status" value="2"/>
</dbReference>
<dbReference type="FunFam" id="3.30.300.20:FF:000004">
    <property type="entry name" value="GTPase Der"/>
    <property type="match status" value="1"/>
</dbReference>
<dbReference type="SUPFAM" id="SSF52540">
    <property type="entry name" value="P-loop containing nucleoside triphosphate hydrolases"/>
    <property type="match status" value="2"/>
</dbReference>
<dbReference type="InterPro" id="IPR032859">
    <property type="entry name" value="KH_dom-like"/>
</dbReference>
<dbReference type="InterPro" id="IPR005225">
    <property type="entry name" value="Small_GTP-bd"/>
</dbReference>
<dbReference type="AlphaFoldDB" id="A0A381NL98"/>
<evidence type="ECO:0000256" key="3">
    <source>
        <dbReference type="ARBA" id="ARBA00022517"/>
    </source>
</evidence>
<protein>
    <recommendedName>
        <fullName evidence="2">GTPase Der</fullName>
    </recommendedName>
    <alternativeName>
        <fullName evidence="7">GTP-binding protein EngA</fullName>
    </alternativeName>
</protein>
<evidence type="ECO:0000259" key="8">
    <source>
        <dbReference type="PROSITE" id="PS51712"/>
    </source>
</evidence>
<proteinExistence type="inferred from homology"/>
<dbReference type="CDD" id="cd01894">
    <property type="entry name" value="EngA1"/>
    <property type="match status" value="1"/>
</dbReference>
<evidence type="ECO:0000313" key="9">
    <source>
        <dbReference type="EMBL" id="SUZ55290.1"/>
    </source>
</evidence>
<evidence type="ECO:0000256" key="4">
    <source>
        <dbReference type="ARBA" id="ARBA00022737"/>
    </source>
</evidence>
<dbReference type="PANTHER" id="PTHR43834:SF6">
    <property type="entry name" value="GTPASE DER"/>
    <property type="match status" value="1"/>
</dbReference>
<dbReference type="HAMAP" id="MF_00195">
    <property type="entry name" value="GTPase_Der"/>
    <property type="match status" value="1"/>
</dbReference>
<dbReference type="EMBL" id="UINC01000438">
    <property type="protein sequence ID" value="SUZ55290.1"/>
    <property type="molecule type" value="Genomic_DNA"/>
</dbReference>
<dbReference type="FunFam" id="3.40.50.300:FF:000040">
    <property type="entry name" value="GTPase Der"/>
    <property type="match status" value="1"/>
</dbReference>
<comment type="similarity">
    <text evidence="1">Belongs to the TRAFAC class TrmE-Era-EngA-EngB-Septin-like GTPase superfamily. EngA (Der) GTPase family.</text>
</comment>
<name>A0A381NL98_9ZZZZ</name>
<feature type="domain" description="EngA-type G" evidence="8">
    <location>
        <begin position="11"/>
        <end position="175"/>
    </location>
</feature>
<dbReference type="GO" id="GO:0005525">
    <property type="term" value="F:GTP binding"/>
    <property type="evidence" value="ECO:0007669"/>
    <property type="project" value="UniProtKB-KW"/>
</dbReference>